<dbReference type="InterPro" id="IPR006680">
    <property type="entry name" value="Amidohydro-rel"/>
</dbReference>
<dbReference type="EMBL" id="QEKK01000024">
    <property type="protein sequence ID" value="PVY45714.1"/>
    <property type="molecule type" value="Genomic_DNA"/>
</dbReference>
<gene>
    <name evidence="2" type="ORF">C7373_1247</name>
</gene>
<dbReference type="InterPro" id="IPR020043">
    <property type="entry name" value="Deacetylase_Atu3266-like"/>
</dbReference>
<dbReference type="RefSeq" id="WP_165366550.1">
    <property type="nucleotide sequence ID" value="NZ_CP011524.1"/>
</dbReference>
<dbReference type="Proteomes" id="UP000245778">
    <property type="component" value="Unassembled WGS sequence"/>
</dbReference>
<dbReference type="Gene3D" id="3.20.20.140">
    <property type="entry name" value="Metal-dependent hydrolases"/>
    <property type="match status" value="1"/>
</dbReference>
<comment type="caution">
    <text evidence="2">The sequence shown here is derived from an EMBL/GenBank/DDBJ whole genome shotgun (WGS) entry which is preliminary data.</text>
</comment>
<dbReference type="Gene3D" id="2.30.40.10">
    <property type="entry name" value="Urease, subunit C, domain 1"/>
    <property type="match status" value="1"/>
</dbReference>
<dbReference type="AlphaFoldDB" id="A0A2U1BAL9"/>
<dbReference type="PANTHER" id="PTHR42717:SF1">
    <property type="entry name" value="IMIDAZOLONEPROPIONASE AND RELATED AMIDOHYDROLASES"/>
    <property type="match status" value="1"/>
</dbReference>
<reference evidence="2 3" key="1">
    <citation type="submission" date="2018-04" db="EMBL/GenBank/DDBJ databases">
        <title>Genomic Encyclopedia of Type Strains, Phase IV (KMG-IV): sequencing the most valuable type-strain genomes for metagenomic binning, comparative biology and taxonomic classification.</title>
        <authorList>
            <person name="Goeker M."/>
        </authorList>
    </citation>
    <scope>NUCLEOTIDE SEQUENCE [LARGE SCALE GENOMIC DNA]</scope>
    <source>
        <strain evidence="2 3">DSM 26588</strain>
    </source>
</reference>
<dbReference type="GO" id="GO:0019213">
    <property type="term" value="F:deacetylase activity"/>
    <property type="evidence" value="ECO:0007669"/>
    <property type="project" value="InterPro"/>
</dbReference>
<dbReference type="Pfam" id="PF01979">
    <property type="entry name" value="Amidohydro_1"/>
    <property type="match status" value="1"/>
</dbReference>
<dbReference type="GO" id="GO:0016810">
    <property type="term" value="F:hydrolase activity, acting on carbon-nitrogen (but not peptide) bonds"/>
    <property type="evidence" value="ECO:0007669"/>
    <property type="project" value="InterPro"/>
</dbReference>
<organism evidence="2 3">
    <name type="scientific">Intestinimonas butyriciproducens</name>
    <dbReference type="NCBI Taxonomy" id="1297617"/>
    <lineage>
        <taxon>Bacteria</taxon>
        <taxon>Bacillati</taxon>
        <taxon>Bacillota</taxon>
        <taxon>Clostridia</taxon>
        <taxon>Eubacteriales</taxon>
        <taxon>Intestinimonas</taxon>
    </lineage>
</organism>
<dbReference type="InterPro" id="IPR032466">
    <property type="entry name" value="Metal_Hydrolase"/>
</dbReference>
<evidence type="ECO:0000259" key="1">
    <source>
        <dbReference type="Pfam" id="PF01979"/>
    </source>
</evidence>
<feature type="domain" description="Amidohydrolase-related" evidence="1">
    <location>
        <begin position="255"/>
        <end position="378"/>
    </location>
</feature>
<evidence type="ECO:0000313" key="3">
    <source>
        <dbReference type="Proteomes" id="UP000245778"/>
    </source>
</evidence>
<dbReference type="SUPFAM" id="SSF51338">
    <property type="entry name" value="Composite domain of metallo-dependent hydrolases"/>
    <property type="match status" value="1"/>
</dbReference>
<proteinExistence type="predicted"/>
<protein>
    <submittedName>
        <fullName evidence="2">Dihydroorotase</fullName>
    </submittedName>
</protein>
<evidence type="ECO:0000313" key="2">
    <source>
        <dbReference type="EMBL" id="PVY45714.1"/>
    </source>
</evidence>
<dbReference type="InterPro" id="IPR011059">
    <property type="entry name" value="Metal-dep_hydrolase_composite"/>
</dbReference>
<name>A0A2U1BAL9_9FIRM</name>
<sequence length="388" mass="42076">MTCDIVIRNGHVVDPATGTDGVKTIGILGNQIVEGAEAGKASVSEVDAAGCYVFPGLVDHHAHLFYGASEFCVKPETCLPFGVTAMVDPGTAGSANFDSFYQNIIVGSIPRIRAYISVNPGGLYGREYHTHYDASLLSPGRMSYQNIKAIFEKYPEQLLGLKLMLSTANVGDQGIEILEATLRLADEIGCRVCVHTTDMSITAADVAGRLRPGDIYCHCFTCTDGRSILDEAGRVRPEVLDARRRGVIFDAANGTFHYDHEVAEAAIAQGFPPDVLGSDIVIYAANMGHKVRSLPFLMSKYRNVGMDLPSVVRMVTQTPARLMGMEGEIGTLAPGAFADVAIFKWKEAKAYFEDAKSTYRETDRLLVPQMTIADGKIVYCQVDFNNGL</sequence>
<dbReference type="PANTHER" id="PTHR42717">
    <property type="entry name" value="DIHYDROOROTASE-RELATED"/>
    <property type="match status" value="1"/>
</dbReference>
<dbReference type="SUPFAM" id="SSF51556">
    <property type="entry name" value="Metallo-dependent hydrolases"/>
    <property type="match status" value="1"/>
</dbReference>
<dbReference type="GeneID" id="93228278"/>
<accession>A0A2U1BAL9</accession>